<evidence type="ECO:0000313" key="1">
    <source>
        <dbReference type="EMBL" id="ESA17212.1"/>
    </source>
</evidence>
<protein>
    <submittedName>
        <fullName evidence="1">Uncharacterized protein</fullName>
    </submittedName>
</protein>
<accession>U9UC05</accession>
<dbReference type="EMBL" id="KI280380">
    <property type="protein sequence ID" value="ESA17212.1"/>
    <property type="molecule type" value="Genomic_DNA"/>
</dbReference>
<gene>
    <name evidence="1" type="ORF">GLOINDRAFT_94047</name>
</gene>
<name>U9UC05_RHIID</name>
<reference evidence="1" key="1">
    <citation type="submission" date="2013-07" db="EMBL/GenBank/DDBJ databases">
        <title>The genome of an arbuscular mycorrhizal fungus provides insights into the evolution of the oldest plant symbiosis.</title>
        <authorList>
            <consortium name="DOE Joint Genome Institute"/>
            <person name="Tisserant E."/>
            <person name="Malbreil M."/>
            <person name="Kuo A."/>
            <person name="Kohler A."/>
            <person name="Symeonidi A."/>
            <person name="Balestrini R."/>
            <person name="Charron P."/>
            <person name="Duensing N."/>
            <person name="Frei-dit-Frey N."/>
            <person name="Gianinazzi-Pearson V."/>
            <person name="Gilbert B."/>
            <person name="Handa Y."/>
            <person name="Hijri M."/>
            <person name="Kaul R."/>
            <person name="Kawaguchi M."/>
            <person name="Krajinski F."/>
            <person name="Lammers P."/>
            <person name="Lapierre D."/>
            <person name="Masclaux F.G."/>
            <person name="Murat C."/>
            <person name="Morin E."/>
            <person name="Ndikumana S."/>
            <person name="Pagni M."/>
            <person name="Petitpierre D."/>
            <person name="Requena N."/>
            <person name="Rosikiewicz P."/>
            <person name="Riley R."/>
            <person name="Saito K."/>
            <person name="San Clemente H."/>
            <person name="Shapiro H."/>
            <person name="van Tuinen D."/>
            <person name="Becard G."/>
            <person name="Bonfante P."/>
            <person name="Paszkowski U."/>
            <person name="Shachar-Hill Y."/>
            <person name="Young J.P."/>
            <person name="Sanders I.R."/>
            <person name="Henrissat B."/>
            <person name="Rensing S.A."/>
            <person name="Grigoriev I.V."/>
            <person name="Corradi N."/>
            <person name="Roux C."/>
            <person name="Martin F."/>
        </authorList>
    </citation>
    <scope>NUCLEOTIDE SEQUENCE</scope>
    <source>
        <strain evidence="1">DAOM 197198</strain>
    </source>
</reference>
<dbReference type="HOGENOM" id="CLU_1807227_0_0_1"/>
<proteinExistence type="predicted"/>
<dbReference type="AlphaFoldDB" id="U9UC05"/>
<sequence length="143" mass="16884">MRNLTRLFRTKTTIIILSTQTTVILVIIDEREKVEILRKRHSFKNKEFTFLQATLEREFRTLLSSDDKKNRREKDNWERGIPKKLLIGSGKEANAATKLGYIISFFMRNQQISKIVRCLCKLSIRMNVLPLLRSYTIYKSTKS</sequence>
<organism evidence="1">
    <name type="scientific">Rhizophagus irregularis (strain DAOM 181602 / DAOM 197198 / MUCL 43194)</name>
    <name type="common">Arbuscular mycorrhizal fungus</name>
    <name type="synonym">Glomus intraradices</name>
    <dbReference type="NCBI Taxonomy" id="747089"/>
    <lineage>
        <taxon>Eukaryota</taxon>
        <taxon>Fungi</taxon>
        <taxon>Fungi incertae sedis</taxon>
        <taxon>Mucoromycota</taxon>
        <taxon>Glomeromycotina</taxon>
        <taxon>Glomeromycetes</taxon>
        <taxon>Glomerales</taxon>
        <taxon>Glomeraceae</taxon>
        <taxon>Rhizophagus</taxon>
    </lineage>
</organism>